<dbReference type="EMBL" id="FJNE01000002">
    <property type="protein sequence ID" value="CZQ86558.1"/>
    <property type="molecule type" value="Genomic_DNA"/>
</dbReference>
<dbReference type="RefSeq" id="WP_087031686.1">
    <property type="nucleotide sequence ID" value="NZ_FJNE01000002.1"/>
</dbReference>
<dbReference type="Proteomes" id="UP000242754">
    <property type="component" value="Unassembled WGS sequence"/>
</dbReference>
<gene>
    <name evidence="1" type="ORF">Tpal_786</name>
</gene>
<accession>A0A143YEG3</accession>
<keyword evidence="1" id="KW-0808">Transferase</keyword>
<dbReference type="AlphaFoldDB" id="A0A143YEG3"/>
<organism evidence="1 2">
    <name type="scientific">Trichococcus palustris</name>
    <dbReference type="NCBI Taxonomy" id="140314"/>
    <lineage>
        <taxon>Bacteria</taxon>
        <taxon>Bacillati</taxon>
        <taxon>Bacillota</taxon>
        <taxon>Bacilli</taxon>
        <taxon>Lactobacillales</taxon>
        <taxon>Carnobacteriaceae</taxon>
        <taxon>Trichococcus</taxon>
    </lineage>
</organism>
<keyword evidence="2" id="KW-1185">Reference proteome</keyword>
<dbReference type="GO" id="GO:0016740">
    <property type="term" value="F:transferase activity"/>
    <property type="evidence" value="ECO:0007669"/>
    <property type="project" value="UniProtKB-KW"/>
</dbReference>
<reference evidence="1 2" key="1">
    <citation type="submission" date="2016-02" db="EMBL/GenBank/DDBJ databases">
        <authorList>
            <person name="Wen L."/>
            <person name="He K."/>
            <person name="Yang H."/>
        </authorList>
    </citation>
    <scope>NUCLEOTIDE SEQUENCE [LARGE SCALE GENOMIC DNA]</scope>
    <source>
        <strain evidence="1">Trichococcus palustris</strain>
    </source>
</reference>
<dbReference type="SUPFAM" id="SSF48239">
    <property type="entry name" value="Terpenoid cyclases/Protein prenyltransferases"/>
    <property type="match status" value="1"/>
</dbReference>
<evidence type="ECO:0000313" key="2">
    <source>
        <dbReference type="Proteomes" id="UP000242754"/>
    </source>
</evidence>
<dbReference type="InterPro" id="IPR008930">
    <property type="entry name" value="Terpenoid_cyclase/PrenylTrfase"/>
</dbReference>
<sequence>MKDIVSMLLGSSDPSIRYKTRVNVLGENPDSKEILRLQDEIKQSDRVKCILSKRNADGLLEPTDNPYKKWDGAHWALALLADIGYPKNDLKLQRSLDQVVDFWLQPEYYYDDAINGRYRRHASQQGNALFSALRLFDGESGKASALAHLLLKWQWPDGGWNCDQKPEADSSSFMESLIPLRGLVLYAQRTGDEQSAVACRRAAEVFLSRTLYRSRSAGRIIKSEFIKLHYPCYWHYDILFGLKVMAEAGYISDPRCQDALDLLESKRLPDGGWPAEAKYGRTIDAATAKRSSNSTYVTWGEVNQKVMNEWVTVDALYVLSAAGRMNR</sequence>
<name>A0A143YEG3_9LACT</name>
<dbReference type="Gene3D" id="1.50.10.20">
    <property type="match status" value="1"/>
</dbReference>
<proteinExistence type="predicted"/>
<evidence type="ECO:0000313" key="1">
    <source>
        <dbReference type="EMBL" id="CZQ86558.1"/>
    </source>
</evidence>
<dbReference type="OrthoDB" id="370326at2"/>
<protein>
    <submittedName>
        <fullName evidence="1">Terpenoid cyclases/protein prenyltransferase alpha-alpha toroid</fullName>
    </submittedName>
</protein>
<dbReference type="STRING" id="140314.SAMN04488076_105175"/>